<evidence type="ECO:0000256" key="2">
    <source>
        <dbReference type="ARBA" id="ARBA00022525"/>
    </source>
</evidence>
<dbReference type="Gene3D" id="2.40.128.20">
    <property type="match status" value="1"/>
</dbReference>
<comment type="subcellular location">
    <subcellularLocation>
        <location evidence="1">Secreted</location>
    </subcellularLocation>
</comment>
<organism evidence="6 7">
    <name type="scientific">Eleginops maclovinus</name>
    <name type="common">Patagonian blennie</name>
    <name type="synonym">Eleginus maclovinus</name>
    <dbReference type="NCBI Taxonomy" id="56733"/>
    <lineage>
        <taxon>Eukaryota</taxon>
        <taxon>Metazoa</taxon>
        <taxon>Chordata</taxon>
        <taxon>Craniata</taxon>
        <taxon>Vertebrata</taxon>
        <taxon>Euteleostomi</taxon>
        <taxon>Actinopterygii</taxon>
        <taxon>Neopterygii</taxon>
        <taxon>Teleostei</taxon>
        <taxon>Neoteleostei</taxon>
        <taxon>Acanthomorphata</taxon>
        <taxon>Eupercaria</taxon>
        <taxon>Perciformes</taxon>
        <taxon>Notothenioidei</taxon>
        <taxon>Eleginopidae</taxon>
        <taxon>Eleginops</taxon>
    </lineage>
</organism>
<evidence type="ECO:0000256" key="5">
    <source>
        <dbReference type="SAM" id="SignalP"/>
    </source>
</evidence>
<name>A0AAN8AHR5_ELEMC</name>
<dbReference type="SUPFAM" id="SSF50814">
    <property type="entry name" value="Lipocalins"/>
    <property type="match status" value="1"/>
</dbReference>
<keyword evidence="4" id="KW-0325">Glycoprotein</keyword>
<feature type="chain" id="PRO_5042812772" evidence="5">
    <location>
        <begin position="19"/>
        <end position="207"/>
    </location>
</feature>
<keyword evidence="3 5" id="KW-0732">Signal</keyword>
<gene>
    <name evidence="6" type="ORF">PBY51_005619</name>
</gene>
<evidence type="ECO:0000313" key="6">
    <source>
        <dbReference type="EMBL" id="KAK5855522.1"/>
    </source>
</evidence>
<dbReference type="GO" id="GO:0005576">
    <property type="term" value="C:extracellular region"/>
    <property type="evidence" value="ECO:0007669"/>
    <property type="project" value="UniProtKB-SubCell"/>
</dbReference>
<keyword evidence="7" id="KW-1185">Reference proteome</keyword>
<dbReference type="PANTHER" id="PTHR11967:SF2">
    <property type="entry name" value="ALPHA-1-ACID GLYCOPROTEIN 1"/>
    <property type="match status" value="1"/>
</dbReference>
<protein>
    <submittedName>
        <fullName evidence="6">Uncharacterized protein</fullName>
    </submittedName>
</protein>
<dbReference type="InterPro" id="IPR012674">
    <property type="entry name" value="Calycin"/>
</dbReference>
<dbReference type="EMBL" id="JAUZQC010000018">
    <property type="protein sequence ID" value="KAK5855522.1"/>
    <property type="molecule type" value="Genomic_DNA"/>
</dbReference>
<keyword evidence="2" id="KW-0964">Secreted</keyword>
<dbReference type="Proteomes" id="UP001346869">
    <property type="component" value="Unassembled WGS sequence"/>
</dbReference>
<evidence type="ECO:0000256" key="1">
    <source>
        <dbReference type="ARBA" id="ARBA00004613"/>
    </source>
</evidence>
<evidence type="ECO:0000256" key="3">
    <source>
        <dbReference type="ARBA" id="ARBA00022729"/>
    </source>
</evidence>
<dbReference type="PANTHER" id="PTHR11967">
    <property type="entry name" value="ALPHA-1-ACID GLYCOPROTEIN"/>
    <property type="match status" value="1"/>
</dbReference>
<evidence type="ECO:0000313" key="7">
    <source>
        <dbReference type="Proteomes" id="UP001346869"/>
    </source>
</evidence>
<reference evidence="6 7" key="1">
    <citation type="journal article" date="2023" name="Genes (Basel)">
        <title>Chromosome-Level Genome Assembly and Circadian Gene Repertoire of the Patagonia Blennie Eleginops maclovinus-The Closest Ancestral Proxy of Antarctic Cryonotothenioids.</title>
        <authorList>
            <person name="Cheng C.C."/>
            <person name="Rivera-Colon A.G."/>
            <person name="Minhas B.F."/>
            <person name="Wilson L."/>
            <person name="Rayamajhi N."/>
            <person name="Vargas-Chacoff L."/>
            <person name="Catchen J.M."/>
        </authorList>
    </citation>
    <scope>NUCLEOTIDE SEQUENCE [LARGE SCALE GENOMIC DNA]</scope>
    <source>
        <strain evidence="6">JMC-PN-2008</strain>
    </source>
</reference>
<feature type="signal peptide" evidence="5">
    <location>
        <begin position="1"/>
        <end position="18"/>
    </location>
</feature>
<comment type="caution">
    <text evidence="6">The sequence shown here is derived from an EMBL/GenBank/DDBJ whole genome shotgun (WGS) entry which is preliminary data.</text>
</comment>
<evidence type="ECO:0000256" key="4">
    <source>
        <dbReference type="ARBA" id="ARBA00023180"/>
    </source>
</evidence>
<reference evidence="6 7" key="2">
    <citation type="journal article" date="2023" name="Mol. Biol. Evol.">
        <title>Genomics of Secondarily Temperate Adaptation in the Only Non-Antarctic Icefish.</title>
        <authorList>
            <person name="Rivera-Colon A.G."/>
            <person name="Rayamajhi N."/>
            <person name="Minhas B.F."/>
            <person name="Madrigal G."/>
            <person name="Bilyk K.T."/>
            <person name="Yoon V."/>
            <person name="Hune M."/>
            <person name="Gregory S."/>
            <person name="Cheng C.H.C."/>
            <person name="Catchen J.M."/>
        </authorList>
    </citation>
    <scope>NUCLEOTIDE SEQUENCE [LARGE SCALE GENOMIC DNA]</scope>
    <source>
        <strain evidence="6">JMC-PN-2008</strain>
    </source>
</reference>
<dbReference type="AlphaFoldDB" id="A0AAN8AHR5"/>
<accession>A0AAN8AHR5</accession>
<sequence>MCLRGLLLVAGLVLSSWALTPEECEPLVTPLSLADPSMMYGRSYILAGYNDNDVFKGILKNIQSSWLNVISSPFGALMSQFNKLYGNCVFTREAVNVTFDGNTVSVSFINMSTTMHILPGSNNLTVTSVNSTVRHFDLVLRKLNITSENTKEINLRAVYLMGREATLSDSDLEQFKKQASCLGFPGEPDYIYNPENGFCTEEESTKI</sequence>
<proteinExistence type="predicted"/>